<proteinExistence type="predicted"/>
<dbReference type="GO" id="GO:0000166">
    <property type="term" value="F:nucleotide binding"/>
    <property type="evidence" value="ECO:0007669"/>
    <property type="project" value="InterPro"/>
</dbReference>
<organism evidence="2 3">
    <name type="scientific">Chryseobacterium taeanense</name>
    <dbReference type="NCBI Taxonomy" id="311334"/>
    <lineage>
        <taxon>Bacteria</taxon>
        <taxon>Pseudomonadati</taxon>
        <taxon>Bacteroidota</taxon>
        <taxon>Flavobacteriia</taxon>
        <taxon>Flavobacteriales</taxon>
        <taxon>Weeksellaceae</taxon>
        <taxon>Chryseobacterium group</taxon>
        <taxon>Chryseobacterium</taxon>
    </lineage>
</organism>
<dbReference type="RefSeq" id="WP_089860116.1">
    <property type="nucleotide sequence ID" value="NZ_FNDW01000011.1"/>
</dbReference>
<dbReference type="EMBL" id="FNDW01000011">
    <property type="protein sequence ID" value="SDI63614.1"/>
    <property type="molecule type" value="Genomic_DNA"/>
</dbReference>
<evidence type="ECO:0000313" key="3">
    <source>
        <dbReference type="Proteomes" id="UP000198869"/>
    </source>
</evidence>
<sequence length="163" mass="19184">MKFYFSEVNKSTNDESKVFKIRLDKGFLHEDQRTLDDFLESHQIVKVETAFVNDESYWSVILYFDELKLSKSSVKESKHAKYVSENDFLNSDEEKILDALKDWRSEKAKEQNLPSYFIATNKELISVAKYKPARKEELLDIKGFGKHKIENYGEEILEILESI</sequence>
<dbReference type="Proteomes" id="UP000198869">
    <property type="component" value="Unassembled WGS sequence"/>
</dbReference>
<dbReference type="SUPFAM" id="SSF47819">
    <property type="entry name" value="HRDC-like"/>
    <property type="match status" value="1"/>
</dbReference>
<protein>
    <submittedName>
        <fullName evidence="2">HRDC domain-containing protein</fullName>
    </submittedName>
</protein>
<dbReference type="PROSITE" id="PS50967">
    <property type="entry name" value="HRDC"/>
    <property type="match status" value="1"/>
</dbReference>
<keyword evidence="3" id="KW-1185">Reference proteome</keyword>
<dbReference type="PANTHER" id="PTHR47649:SF1">
    <property type="entry name" value="RIBONUCLEASE D"/>
    <property type="match status" value="1"/>
</dbReference>
<dbReference type="GO" id="GO:0003676">
    <property type="term" value="F:nucleic acid binding"/>
    <property type="evidence" value="ECO:0007669"/>
    <property type="project" value="InterPro"/>
</dbReference>
<dbReference type="SMART" id="SM00341">
    <property type="entry name" value="HRDC"/>
    <property type="match status" value="1"/>
</dbReference>
<dbReference type="InterPro" id="IPR010997">
    <property type="entry name" value="HRDC-like_sf"/>
</dbReference>
<dbReference type="AlphaFoldDB" id="A0A1G8M6Q6"/>
<reference evidence="3" key="1">
    <citation type="submission" date="2016-10" db="EMBL/GenBank/DDBJ databases">
        <authorList>
            <person name="Varghese N."/>
            <person name="Submissions S."/>
        </authorList>
    </citation>
    <scope>NUCLEOTIDE SEQUENCE [LARGE SCALE GENOMIC DNA]</scope>
    <source>
        <strain evidence="3">DSM 17071</strain>
    </source>
</reference>
<dbReference type="OrthoDB" id="1269055at2"/>
<dbReference type="Pfam" id="PF00570">
    <property type="entry name" value="HRDC"/>
    <property type="match status" value="1"/>
</dbReference>
<name>A0A1G8M6Q6_9FLAO</name>
<dbReference type="Gene3D" id="1.10.150.80">
    <property type="entry name" value="HRDC domain"/>
    <property type="match status" value="1"/>
</dbReference>
<feature type="domain" description="HRDC" evidence="1">
    <location>
        <begin position="90"/>
        <end position="163"/>
    </location>
</feature>
<dbReference type="InterPro" id="IPR002121">
    <property type="entry name" value="HRDC_dom"/>
</dbReference>
<dbReference type="InterPro" id="IPR044876">
    <property type="entry name" value="HRDC_dom_sf"/>
</dbReference>
<accession>A0A1G8M6Q6</accession>
<evidence type="ECO:0000313" key="2">
    <source>
        <dbReference type="EMBL" id="SDI63614.1"/>
    </source>
</evidence>
<dbReference type="InterPro" id="IPR051086">
    <property type="entry name" value="RNase_D-like"/>
</dbReference>
<dbReference type="PANTHER" id="PTHR47649">
    <property type="entry name" value="RIBONUCLEASE D"/>
    <property type="match status" value="1"/>
</dbReference>
<evidence type="ECO:0000259" key="1">
    <source>
        <dbReference type="PROSITE" id="PS50967"/>
    </source>
</evidence>
<gene>
    <name evidence="2" type="ORF">SAMN05421846_11110</name>
</gene>
<dbReference type="STRING" id="311334.SAMN05421846_11110"/>